<dbReference type="Proteomes" id="UP000466442">
    <property type="component" value="Unassembled WGS sequence"/>
</dbReference>
<feature type="domain" description="CHK kinase-like" evidence="1">
    <location>
        <begin position="128"/>
        <end position="323"/>
    </location>
</feature>
<evidence type="ECO:0000259" key="1">
    <source>
        <dbReference type="SMART" id="SM00587"/>
    </source>
</evidence>
<dbReference type="EMBL" id="WIXP02000006">
    <property type="protein sequence ID" value="KAF6209352.1"/>
    <property type="molecule type" value="Genomic_DNA"/>
</dbReference>
<sequence>MTEQDHGLDTQLLARFLKKRFHEEKPVEVISVDAANAAPKGNNHISLVRRVKMVCFTASGKKKCFSIIVKNELQGEGSKEAMVWPVFRVETEMYTTILPMMEDLMEEFGDKREKLWPDLLGFRRYNMIVLKDLSEEGYVGVERRNSLDFNHSKLVLRALSRIHAMSKVLLERGMITEANKGKLAIASEDPTMNKWWHCFLTVLPDAMLNSWGDEWKELAGKLRNQESVFMRNMVSLCEQFDKRFEVLNHGDPWMTNMLFKYMEFEDNFPVSIRLVDYQMFHLNSFIWDLVYFLITSTIPTVRRTRLHELFEVYQVSLEKNLNFFNYKGYVPTLEDVKSEWERTQYGHLGCFMFQPMMTAETSSAFDMEKITTHPPHEVMDESVFNDGKALRSIGEDLKNFDLLGLL</sequence>
<dbReference type="PANTHER" id="PTHR11012">
    <property type="entry name" value="PROTEIN KINASE-LIKE DOMAIN-CONTAINING"/>
    <property type="match status" value="1"/>
</dbReference>
<name>A0A8S9XK25_APOLU</name>
<accession>A0A8S9XK25</accession>
<comment type="caution">
    <text evidence="2">The sequence shown here is derived from an EMBL/GenBank/DDBJ whole genome shotgun (WGS) entry which is preliminary data.</text>
</comment>
<dbReference type="SUPFAM" id="SSF56112">
    <property type="entry name" value="Protein kinase-like (PK-like)"/>
    <property type="match status" value="1"/>
</dbReference>
<evidence type="ECO:0000313" key="3">
    <source>
        <dbReference type="Proteomes" id="UP000466442"/>
    </source>
</evidence>
<keyword evidence="3" id="KW-1185">Reference proteome</keyword>
<reference evidence="2" key="1">
    <citation type="journal article" date="2021" name="Mol. Ecol. Resour.">
        <title>Apolygus lucorum genome provides insights into omnivorousness and mesophyll feeding.</title>
        <authorList>
            <person name="Liu Y."/>
            <person name="Liu H."/>
            <person name="Wang H."/>
            <person name="Huang T."/>
            <person name="Liu B."/>
            <person name="Yang B."/>
            <person name="Yin L."/>
            <person name="Li B."/>
            <person name="Zhang Y."/>
            <person name="Zhang S."/>
            <person name="Jiang F."/>
            <person name="Zhang X."/>
            <person name="Ren Y."/>
            <person name="Wang B."/>
            <person name="Wang S."/>
            <person name="Lu Y."/>
            <person name="Wu K."/>
            <person name="Fan W."/>
            <person name="Wang G."/>
        </authorList>
    </citation>
    <scope>NUCLEOTIDE SEQUENCE</scope>
    <source>
        <strain evidence="2">12Hb</strain>
    </source>
</reference>
<dbReference type="PANTHER" id="PTHR11012:SF56">
    <property type="entry name" value="CHK KINASE-LIKE DOMAIN-CONTAINING PROTEIN-RELATED"/>
    <property type="match status" value="1"/>
</dbReference>
<dbReference type="AlphaFoldDB" id="A0A8S9XK25"/>
<evidence type="ECO:0000313" key="2">
    <source>
        <dbReference type="EMBL" id="KAF6209352.1"/>
    </source>
</evidence>
<dbReference type="InterPro" id="IPR004119">
    <property type="entry name" value="EcKL"/>
</dbReference>
<dbReference type="OrthoDB" id="6630780at2759"/>
<dbReference type="Pfam" id="PF02958">
    <property type="entry name" value="EcKL"/>
    <property type="match status" value="1"/>
</dbReference>
<protein>
    <recommendedName>
        <fullName evidence="1">CHK kinase-like domain-containing protein</fullName>
    </recommendedName>
</protein>
<dbReference type="SMART" id="SM00587">
    <property type="entry name" value="CHK"/>
    <property type="match status" value="1"/>
</dbReference>
<proteinExistence type="predicted"/>
<gene>
    <name evidence="2" type="ORF">GE061_015099</name>
</gene>
<organism evidence="2 3">
    <name type="scientific">Apolygus lucorum</name>
    <name type="common">Small green plant bug</name>
    <name type="synonym">Lygocoris lucorum</name>
    <dbReference type="NCBI Taxonomy" id="248454"/>
    <lineage>
        <taxon>Eukaryota</taxon>
        <taxon>Metazoa</taxon>
        <taxon>Ecdysozoa</taxon>
        <taxon>Arthropoda</taxon>
        <taxon>Hexapoda</taxon>
        <taxon>Insecta</taxon>
        <taxon>Pterygota</taxon>
        <taxon>Neoptera</taxon>
        <taxon>Paraneoptera</taxon>
        <taxon>Hemiptera</taxon>
        <taxon>Heteroptera</taxon>
        <taxon>Panheteroptera</taxon>
        <taxon>Cimicomorpha</taxon>
        <taxon>Miridae</taxon>
        <taxon>Mirini</taxon>
        <taxon>Apolygus</taxon>
    </lineage>
</organism>
<dbReference type="InterPro" id="IPR011009">
    <property type="entry name" value="Kinase-like_dom_sf"/>
</dbReference>
<dbReference type="Gene3D" id="3.90.1200.10">
    <property type="match status" value="1"/>
</dbReference>
<dbReference type="InterPro" id="IPR015897">
    <property type="entry name" value="CHK_kinase-like"/>
</dbReference>